<sequence length="144" mass="15095">ARCCDDSEPVAAEESEADAGREMLEAKAADESTAGDSIRWGVLRRKGRPGADDSATSISQMHRRKLGVNHVVSVAAMGLTLIDPEDLLRPHAAYRAARGLGRRALGGLRSGRGLGCGSKGGPRASDASALAHRTACWSPLHVRA</sequence>
<dbReference type="Proteomes" id="UP000654075">
    <property type="component" value="Unassembled WGS sequence"/>
</dbReference>
<feature type="non-terminal residue" evidence="1">
    <location>
        <position position="1"/>
    </location>
</feature>
<feature type="non-terminal residue" evidence="1">
    <location>
        <position position="144"/>
    </location>
</feature>
<gene>
    <name evidence="1" type="ORF">PGLA1383_LOCUS35576</name>
</gene>
<protein>
    <submittedName>
        <fullName evidence="1">Uncharacterized protein</fullName>
    </submittedName>
</protein>
<organism evidence="1 2">
    <name type="scientific">Polarella glacialis</name>
    <name type="common">Dinoflagellate</name>
    <dbReference type="NCBI Taxonomy" id="89957"/>
    <lineage>
        <taxon>Eukaryota</taxon>
        <taxon>Sar</taxon>
        <taxon>Alveolata</taxon>
        <taxon>Dinophyceae</taxon>
        <taxon>Suessiales</taxon>
        <taxon>Suessiaceae</taxon>
        <taxon>Polarella</taxon>
    </lineage>
</organism>
<evidence type="ECO:0000313" key="2">
    <source>
        <dbReference type="Proteomes" id="UP000654075"/>
    </source>
</evidence>
<reference evidence="1" key="1">
    <citation type="submission" date="2021-02" db="EMBL/GenBank/DDBJ databases">
        <authorList>
            <person name="Dougan E. K."/>
            <person name="Rhodes N."/>
            <person name="Thang M."/>
            <person name="Chan C."/>
        </authorList>
    </citation>
    <scope>NUCLEOTIDE SEQUENCE</scope>
</reference>
<proteinExistence type="predicted"/>
<name>A0A813G003_POLGL</name>
<dbReference type="AlphaFoldDB" id="A0A813G003"/>
<keyword evidence="2" id="KW-1185">Reference proteome</keyword>
<dbReference type="EMBL" id="CAJNNV010026336">
    <property type="protein sequence ID" value="CAE8617920.1"/>
    <property type="molecule type" value="Genomic_DNA"/>
</dbReference>
<accession>A0A813G003</accession>
<comment type="caution">
    <text evidence="1">The sequence shown here is derived from an EMBL/GenBank/DDBJ whole genome shotgun (WGS) entry which is preliminary data.</text>
</comment>
<evidence type="ECO:0000313" key="1">
    <source>
        <dbReference type="EMBL" id="CAE8617920.1"/>
    </source>
</evidence>